<feature type="coiled-coil region" evidence="1">
    <location>
        <begin position="271"/>
        <end position="298"/>
    </location>
</feature>
<evidence type="ECO:0000256" key="1">
    <source>
        <dbReference type="SAM" id="Coils"/>
    </source>
</evidence>
<dbReference type="PaxDb" id="2903-EOD38761"/>
<dbReference type="PANTHER" id="PTHR12121:SF36">
    <property type="entry name" value="ENDONUCLEASE_EXONUCLEASE_PHOSPHATASE DOMAIN-CONTAINING PROTEIN"/>
    <property type="match status" value="1"/>
</dbReference>
<sequence length="388" mass="42269">MGVIAKGAALDACLSRLSVLSYNLLAPLYVRPVDERTGSVQAFAAFEWAEPAAQRLDWAVRRPRLRAELQASRADVICLQEVQYEAGADGVFALPDWLRLDGYALHVPPQRDLAEIASRNLRVLRHEVAVGNAVLVRSDRLCVLDDGKRSSNTRVQVVVRGREGGAIAALGPTAVASVHLDATDEAKRVKAFARCVEQASAFGTRELIVCGDMNTECLPGSCVGAFAAAAAQPSPEDIARELRPARRREGPCVEWALDHIFYTPRTLQLAERLVEDRAASLQADVDALQARQAEARAALAATISAEERELASDSVGKRRRKKAPPSAAMQAFLRSRREREKGIKAEQRREREGFLASLDELQCDALGERVDCKPAEWAERGAAATQSG</sequence>
<feature type="domain" description="Endonuclease/exonuclease/phosphatase" evidence="3">
    <location>
        <begin position="56"/>
        <end position="274"/>
    </location>
</feature>
<evidence type="ECO:0000313" key="5">
    <source>
        <dbReference type="Proteomes" id="UP000013827"/>
    </source>
</evidence>
<name>A0A0D3KSM6_EMIH1</name>
<organism evidence="4 5">
    <name type="scientific">Emiliania huxleyi (strain CCMP1516)</name>
    <dbReference type="NCBI Taxonomy" id="280463"/>
    <lineage>
        <taxon>Eukaryota</taxon>
        <taxon>Haptista</taxon>
        <taxon>Haptophyta</taxon>
        <taxon>Prymnesiophyceae</taxon>
        <taxon>Isochrysidales</taxon>
        <taxon>Noelaerhabdaceae</taxon>
        <taxon>Emiliania</taxon>
    </lineage>
</organism>
<accession>A0A0D3KSM6</accession>
<reference evidence="4" key="2">
    <citation type="submission" date="2024-10" db="UniProtKB">
        <authorList>
            <consortium name="EnsemblProtists"/>
        </authorList>
    </citation>
    <scope>IDENTIFICATION</scope>
</reference>
<dbReference type="SUPFAM" id="SSF56219">
    <property type="entry name" value="DNase I-like"/>
    <property type="match status" value="1"/>
</dbReference>
<keyword evidence="5" id="KW-1185">Reference proteome</keyword>
<dbReference type="RefSeq" id="XP_005791190.1">
    <property type="nucleotide sequence ID" value="XM_005791133.1"/>
</dbReference>
<feature type="compositionally biased region" description="Basic and acidic residues" evidence="2">
    <location>
        <begin position="335"/>
        <end position="349"/>
    </location>
</feature>
<keyword evidence="1" id="KW-0175">Coiled coil</keyword>
<reference evidence="5" key="1">
    <citation type="journal article" date="2013" name="Nature">
        <title>Pan genome of the phytoplankton Emiliania underpins its global distribution.</title>
        <authorList>
            <person name="Read B.A."/>
            <person name="Kegel J."/>
            <person name="Klute M.J."/>
            <person name="Kuo A."/>
            <person name="Lefebvre S.C."/>
            <person name="Maumus F."/>
            <person name="Mayer C."/>
            <person name="Miller J."/>
            <person name="Monier A."/>
            <person name="Salamov A."/>
            <person name="Young J."/>
            <person name="Aguilar M."/>
            <person name="Claverie J.M."/>
            <person name="Frickenhaus S."/>
            <person name="Gonzalez K."/>
            <person name="Herman E.K."/>
            <person name="Lin Y.C."/>
            <person name="Napier J."/>
            <person name="Ogata H."/>
            <person name="Sarno A.F."/>
            <person name="Shmutz J."/>
            <person name="Schroeder D."/>
            <person name="de Vargas C."/>
            <person name="Verret F."/>
            <person name="von Dassow P."/>
            <person name="Valentin K."/>
            <person name="Van de Peer Y."/>
            <person name="Wheeler G."/>
            <person name="Dacks J.B."/>
            <person name="Delwiche C.F."/>
            <person name="Dyhrman S.T."/>
            <person name="Glockner G."/>
            <person name="John U."/>
            <person name="Richards T."/>
            <person name="Worden A.Z."/>
            <person name="Zhang X."/>
            <person name="Grigoriev I.V."/>
            <person name="Allen A.E."/>
            <person name="Bidle K."/>
            <person name="Borodovsky M."/>
            <person name="Bowler C."/>
            <person name="Brownlee C."/>
            <person name="Cock J.M."/>
            <person name="Elias M."/>
            <person name="Gladyshev V.N."/>
            <person name="Groth M."/>
            <person name="Guda C."/>
            <person name="Hadaegh A."/>
            <person name="Iglesias-Rodriguez M.D."/>
            <person name="Jenkins J."/>
            <person name="Jones B.M."/>
            <person name="Lawson T."/>
            <person name="Leese F."/>
            <person name="Lindquist E."/>
            <person name="Lobanov A."/>
            <person name="Lomsadze A."/>
            <person name="Malik S.B."/>
            <person name="Marsh M.E."/>
            <person name="Mackinder L."/>
            <person name="Mock T."/>
            <person name="Mueller-Roeber B."/>
            <person name="Pagarete A."/>
            <person name="Parker M."/>
            <person name="Probert I."/>
            <person name="Quesneville H."/>
            <person name="Raines C."/>
            <person name="Rensing S.A."/>
            <person name="Riano-Pachon D.M."/>
            <person name="Richier S."/>
            <person name="Rokitta S."/>
            <person name="Shiraiwa Y."/>
            <person name="Soanes D.M."/>
            <person name="van der Giezen M."/>
            <person name="Wahlund T.M."/>
            <person name="Williams B."/>
            <person name="Wilson W."/>
            <person name="Wolfe G."/>
            <person name="Wurch L.L."/>
        </authorList>
    </citation>
    <scope>NUCLEOTIDE SEQUENCE</scope>
</reference>
<protein>
    <recommendedName>
        <fullName evidence="3">Endonuclease/exonuclease/phosphatase domain-containing protein</fullName>
    </recommendedName>
</protein>
<dbReference type="Pfam" id="PF03372">
    <property type="entry name" value="Exo_endo_phos"/>
    <property type="match status" value="1"/>
</dbReference>
<dbReference type="KEGG" id="ehx:EMIHUDRAFT_224166"/>
<dbReference type="EnsemblProtists" id="EOD38761">
    <property type="protein sequence ID" value="EOD38761"/>
    <property type="gene ID" value="EMIHUDRAFT_224166"/>
</dbReference>
<dbReference type="InterPro" id="IPR036691">
    <property type="entry name" value="Endo/exonu/phosph_ase_sf"/>
</dbReference>
<feature type="region of interest" description="Disordered" evidence="2">
    <location>
        <begin position="310"/>
        <end position="349"/>
    </location>
</feature>
<dbReference type="eggNOG" id="ENOG502S9DN">
    <property type="taxonomic scope" value="Eukaryota"/>
</dbReference>
<dbReference type="PANTHER" id="PTHR12121">
    <property type="entry name" value="CARBON CATABOLITE REPRESSOR PROTEIN 4"/>
    <property type="match status" value="1"/>
</dbReference>
<evidence type="ECO:0000313" key="4">
    <source>
        <dbReference type="EnsemblProtists" id="EOD38761"/>
    </source>
</evidence>
<dbReference type="GeneID" id="17284031"/>
<dbReference type="InterPro" id="IPR050410">
    <property type="entry name" value="CCR4/nocturin_mRNA_transcr"/>
</dbReference>
<evidence type="ECO:0000256" key="2">
    <source>
        <dbReference type="SAM" id="MobiDB-lite"/>
    </source>
</evidence>
<dbReference type="Proteomes" id="UP000013827">
    <property type="component" value="Unassembled WGS sequence"/>
</dbReference>
<evidence type="ECO:0000259" key="3">
    <source>
        <dbReference type="Pfam" id="PF03372"/>
    </source>
</evidence>
<dbReference type="GO" id="GO:0000175">
    <property type="term" value="F:3'-5'-RNA exonuclease activity"/>
    <property type="evidence" value="ECO:0007669"/>
    <property type="project" value="TreeGrafter"/>
</dbReference>
<dbReference type="Gene3D" id="3.60.10.10">
    <property type="entry name" value="Endonuclease/exonuclease/phosphatase"/>
    <property type="match status" value="1"/>
</dbReference>
<dbReference type="HOGENOM" id="CLU_712564_0_0_1"/>
<dbReference type="STRING" id="2903.R1FST9"/>
<dbReference type="AlphaFoldDB" id="A0A0D3KSM6"/>
<proteinExistence type="predicted"/>
<dbReference type="InterPro" id="IPR005135">
    <property type="entry name" value="Endo/exonuclease/phosphatase"/>
</dbReference>